<evidence type="ECO:0000259" key="2">
    <source>
        <dbReference type="Pfam" id="PF03109"/>
    </source>
</evidence>
<name>A0A445B748_ARAHY</name>
<protein>
    <recommendedName>
        <fullName evidence="2">ABC1 atypical kinase-like domain-containing protein</fullName>
    </recommendedName>
</protein>
<dbReference type="Proteomes" id="UP000289738">
    <property type="component" value="Chromosome A10"/>
</dbReference>
<accession>A0A445B748</accession>
<organism evidence="3 4">
    <name type="scientific">Arachis hypogaea</name>
    <name type="common">Peanut</name>
    <dbReference type="NCBI Taxonomy" id="3818"/>
    <lineage>
        <taxon>Eukaryota</taxon>
        <taxon>Viridiplantae</taxon>
        <taxon>Streptophyta</taxon>
        <taxon>Embryophyta</taxon>
        <taxon>Tracheophyta</taxon>
        <taxon>Spermatophyta</taxon>
        <taxon>Magnoliopsida</taxon>
        <taxon>eudicotyledons</taxon>
        <taxon>Gunneridae</taxon>
        <taxon>Pentapetalae</taxon>
        <taxon>rosids</taxon>
        <taxon>fabids</taxon>
        <taxon>Fabales</taxon>
        <taxon>Fabaceae</taxon>
        <taxon>Papilionoideae</taxon>
        <taxon>50 kb inversion clade</taxon>
        <taxon>dalbergioids sensu lato</taxon>
        <taxon>Dalbergieae</taxon>
        <taxon>Pterocarpus clade</taxon>
        <taxon>Arachis</taxon>
    </lineage>
</organism>
<evidence type="ECO:0000313" key="4">
    <source>
        <dbReference type="Proteomes" id="UP000289738"/>
    </source>
</evidence>
<dbReference type="InterPro" id="IPR004147">
    <property type="entry name" value="ABC1_dom"/>
</dbReference>
<dbReference type="EMBL" id="SDMP01000010">
    <property type="protein sequence ID" value="RYR34496.1"/>
    <property type="molecule type" value="Genomic_DNA"/>
</dbReference>
<gene>
    <name evidence="3" type="ORF">Ahy_A10g049424</name>
</gene>
<proteinExistence type="predicted"/>
<feature type="domain" description="ABC1 atypical kinase-like" evidence="2">
    <location>
        <begin position="2"/>
        <end position="44"/>
    </location>
</feature>
<comment type="caution">
    <text evidence="3">The sequence shown here is derived from an EMBL/GenBank/DDBJ whole genome shotgun (WGS) entry which is preliminary data.</text>
</comment>
<evidence type="ECO:0000313" key="3">
    <source>
        <dbReference type="EMBL" id="RYR34496.1"/>
    </source>
</evidence>
<reference evidence="3 4" key="1">
    <citation type="submission" date="2019-01" db="EMBL/GenBank/DDBJ databases">
        <title>Sequencing of cultivated peanut Arachis hypogaea provides insights into genome evolution and oil improvement.</title>
        <authorList>
            <person name="Chen X."/>
        </authorList>
    </citation>
    <scope>NUCLEOTIDE SEQUENCE [LARGE SCALE GENOMIC DNA]</scope>
    <source>
        <strain evidence="4">cv. Fuhuasheng</strain>
        <tissue evidence="3">Leaves</tissue>
    </source>
</reference>
<sequence length="144" mass="16026">MDYVKVHAIIWDYTTPQMLTMEYIPGIKINKIQALDELGVDQKSSSRYTLLVPSKKLSVNLERGTTRGTGADSALDLKLVVWKFLEAGGIGTTVVLATPIDISSNRMLSNAGSSSKPCHEGPKEDPRLELSRKEWFEEKECLDI</sequence>
<dbReference type="Pfam" id="PF03109">
    <property type="entry name" value="ABC1"/>
    <property type="match status" value="1"/>
</dbReference>
<feature type="compositionally biased region" description="Basic and acidic residues" evidence="1">
    <location>
        <begin position="117"/>
        <end position="130"/>
    </location>
</feature>
<evidence type="ECO:0000256" key="1">
    <source>
        <dbReference type="SAM" id="MobiDB-lite"/>
    </source>
</evidence>
<dbReference type="AlphaFoldDB" id="A0A445B748"/>
<keyword evidence="4" id="KW-1185">Reference proteome</keyword>
<dbReference type="STRING" id="3818.A0A445B748"/>
<feature type="region of interest" description="Disordered" evidence="1">
    <location>
        <begin position="109"/>
        <end position="130"/>
    </location>
</feature>